<dbReference type="InterPro" id="IPR014013">
    <property type="entry name" value="Helic_SF1/SF2_ATP-bd_DinG/Rad3"/>
</dbReference>
<comment type="catalytic activity">
    <reaction evidence="14">
        <text>ATP + H2O = ADP + phosphate + H(+)</text>
        <dbReference type="Rhea" id="RHEA:13065"/>
        <dbReference type="ChEBI" id="CHEBI:15377"/>
        <dbReference type="ChEBI" id="CHEBI:15378"/>
        <dbReference type="ChEBI" id="CHEBI:30616"/>
        <dbReference type="ChEBI" id="CHEBI:43474"/>
        <dbReference type="ChEBI" id="CHEBI:456216"/>
        <dbReference type="EC" id="5.6.2.3"/>
    </reaction>
</comment>
<reference evidence="16 17" key="1">
    <citation type="journal article" date="2017" name="Environ. Microbiol.">
        <title>Decay of the glycolytic pathway and adaptation to intranuclear parasitism within Enterocytozoonidae microsporidia.</title>
        <authorList>
            <person name="Wiredu Boakye D."/>
            <person name="Jaroenlak P."/>
            <person name="Prachumwat A."/>
            <person name="Williams T.A."/>
            <person name="Bateman K.S."/>
            <person name="Itsathitphaisarn O."/>
            <person name="Sritunyalucksana K."/>
            <person name="Paszkiewicz K.H."/>
            <person name="Moore K.A."/>
            <person name="Stentiford G.D."/>
            <person name="Williams B.A."/>
        </authorList>
    </citation>
    <scope>NUCLEOTIDE SEQUENCE [LARGE SCALE GENOMIC DNA]</scope>
    <source>
        <strain evidence="16 17">TH1</strain>
    </source>
</reference>
<dbReference type="PANTHER" id="PTHR11472">
    <property type="entry name" value="DNA REPAIR DEAD HELICASE RAD3/XP-D SUBFAMILY MEMBER"/>
    <property type="match status" value="1"/>
</dbReference>
<evidence type="ECO:0000313" key="17">
    <source>
        <dbReference type="Proteomes" id="UP000192758"/>
    </source>
</evidence>
<comment type="caution">
    <text evidence="16">The sequence shown here is derived from an EMBL/GenBank/DDBJ whole genome shotgun (WGS) entry which is preliminary data.</text>
</comment>
<keyword evidence="12" id="KW-0413">Isomerase</keyword>
<evidence type="ECO:0000256" key="10">
    <source>
        <dbReference type="ARBA" id="ARBA00023125"/>
    </source>
</evidence>
<dbReference type="InterPro" id="IPR045028">
    <property type="entry name" value="DinG/Rad3-like"/>
</dbReference>
<keyword evidence="5" id="KW-0378">Hydrolase</keyword>
<dbReference type="InterPro" id="IPR006555">
    <property type="entry name" value="ATP-dep_Helicase_C"/>
</dbReference>
<dbReference type="OrthoDB" id="267079at2759"/>
<evidence type="ECO:0000256" key="12">
    <source>
        <dbReference type="ARBA" id="ARBA00023235"/>
    </source>
</evidence>
<keyword evidence="7" id="KW-0067">ATP-binding</keyword>
<dbReference type="GO" id="GO:0016818">
    <property type="term" value="F:hydrolase activity, acting on acid anhydrides, in phosphorus-containing anhydrides"/>
    <property type="evidence" value="ECO:0007669"/>
    <property type="project" value="InterPro"/>
</dbReference>
<dbReference type="PROSITE" id="PS51193">
    <property type="entry name" value="HELICASE_ATP_BIND_2"/>
    <property type="match status" value="1"/>
</dbReference>
<keyword evidence="9" id="KW-0411">Iron-sulfur</keyword>
<evidence type="ECO:0000256" key="7">
    <source>
        <dbReference type="ARBA" id="ARBA00022840"/>
    </source>
</evidence>
<evidence type="ECO:0000256" key="9">
    <source>
        <dbReference type="ARBA" id="ARBA00023014"/>
    </source>
</evidence>
<dbReference type="SUPFAM" id="SSF52540">
    <property type="entry name" value="P-loop containing nucleoside triphosphate hydrolases"/>
    <property type="match status" value="1"/>
</dbReference>
<keyword evidence="2" id="KW-0479">Metal-binding</keyword>
<dbReference type="GO" id="GO:0005524">
    <property type="term" value="F:ATP binding"/>
    <property type="evidence" value="ECO:0007669"/>
    <property type="project" value="UniProtKB-KW"/>
</dbReference>
<dbReference type="InterPro" id="IPR027417">
    <property type="entry name" value="P-loop_NTPase"/>
</dbReference>
<gene>
    <name evidence="16" type="primary">Ddx11</name>
    <name evidence="16" type="ORF">EHP00_389</name>
</gene>
<evidence type="ECO:0000256" key="1">
    <source>
        <dbReference type="ARBA" id="ARBA00022485"/>
    </source>
</evidence>
<accession>A0A1W0E9B3</accession>
<dbReference type="EMBL" id="MNPJ01000001">
    <property type="protein sequence ID" value="OQS55847.1"/>
    <property type="molecule type" value="Genomic_DNA"/>
</dbReference>
<keyword evidence="6" id="KW-0347">Helicase</keyword>
<evidence type="ECO:0000256" key="11">
    <source>
        <dbReference type="ARBA" id="ARBA00023204"/>
    </source>
</evidence>
<dbReference type="GO" id="GO:0043139">
    <property type="term" value="F:5'-3' DNA helicase activity"/>
    <property type="evidence" value="ECO:0007669"/>
    <property type="project" value="UniProtKB-EC"/>
</dbReference>
<dbReference type="InterPro" id="IPR006554">
    <property type="entry name" value="Helicase-like_DEXD_c2"/>
</dbReference>
<sequence length="592" mass="68867">MKEHEKKVLEVLIKNNFGFKKSLYDIQINFIRDAINVINSKSFCIFSSPTGSGKTLSLLSTCIYFIDKTTDDLLDLFSGSIKTTIYYCSRTHSQLNQVMEQLKTNKDLYKSVILGSRKIYCKNKEVNRHGSDIEEINKKCKEARNKEKCSYYLNHHYQIQNATTEELIKSKNMFCPYYYAKNRAPECEIVMLPYNLVFTEEGRNHQKIDLDDKILIVDESHNICDIVIDLNTSEIKISDIKRILHYKGLPKKIKDIIKKIDFFISKNALAVEKKYIYVDNFLEKTGLDKFNMFEVSDLLFSGKCIKSYNDLSVFEFGKFLKLLNYSDEYGLVVYDSNFMRFTPVKPDLYFKKLKKCRSVIFASGTVDKCELSEIFPDIKFFDYYFGSKNVLPLIIQKGINKENLLIDKTNKTLLLPVILKSLVTLCDSVDNGGIVVFFQSKEFLNQVFKSPLMKCFGKKVFTEEEFFEYKKNPQILFGVMGGKLSEGIDFTNDLCRLLIVVGVPFPTKTIEFTERCKHSKEYGIITAMKKVNQTTGRAIRHKDDYAAIVLLDFRFTQFSKYLSEWVREKIESVSVFQGYEKIKTFLCDNRHM</sequence>
<evidence type="ECO:0000256" key="14">
    <source>
        <dbReference type="ARBA" id="ARBA00048954"/>
    </source>
</evidence>
<dbReference type="Proteomes" id="UP000192758">
    <property type="component" value="Unassembled WGS sequence"/>
</dbReference>
<dbReference type="Gene3D" id="3.40.50.300">
    <property type="entry name" value="P-loop containing nucleotide triphosphate hydrolases"/>
    <property type="match status" value="2"/>
</dbReference>
<evidence type="ECO:0000256" key="6">
    <source>
        <dbReference type="ARBA" id="ARBA00022806"/>
    </source>
</evidence>
<evidence type="ECO:0000256" key="13">
    <source>
        <dbReference type="ARBA" id="ARBA00044969"/>
    </source>
</evidence>
<dbReference type="GO" id="GO:0006281">
    <property type="term" value="P:DNA repair"/>
    <property type="evidence" value="ECO:0007669"/>
    <property type="project" value="UniProtKB-KW"/>
</dbReference>
<dbReference type="PANTHER" id="PTHR11472:SF34">
    <property type="entry name" value="REGULATOR OF TELOMERE ELONGATION HELICASE 1"/>
    <property type="match status" value="1"/>
</dbReference>
<evidence type="ECO:0000313" key="16">
    <source>
        <dbReference type="EMBL" id="OQS55847.1"/>
    </source>
</evidence>
<dbReference type="GO" id="GO:0051539">
    <property type="term" value="F:4 iron, 4 sulfur cluster binding"/>
    <property type="evidence" value="ECO:0007669"/>
    <property type="project" value="UniProtKB-KW"/>
</dbReference>
<name>A0A1W0E9B3_9MICR</name>
<keyword evidence="11" id="KW-0234">DNA repair</keyword>
<dbReference type="SMART" id="SM00491">
    <property type="entry name" value="HELICc2"/>
    <property type="match status" value="1"/>
</dbReference>
<evidence type="ECO:0000256" key="8">
    <source>
        <dbReference type="ARBA" id="ARBA00023004"/>
    </source>
</evidence>
<keyword evidence="1" id="KW-0004">4Fe-4S</keyword>
<proteinExistence type="predicted"/>
<keyword evidence="17" id="KW-1185">Reference proteome</keyword>
<dbReference type="Pfam" id="PF06733">
    <property type="entry name" value="DEAD_2"/>
    <property type="match status" value="1"/>
</dbReference>
<keyword evidence="10" id="KW-0238">DNA-binding</keyword>
<dbReference type="InterPro" id="IPR010614">
    <property type="entry name" value="RAD3-like_helicase_DEAD"/>
</dbReference>
<protein>
    <recommendedName>
        <fullName evidence="13">DNA 5'-3' helicase</fullName>
        <ecNumber evidence="13">5.6.2.3</ecNumber>
    </recommendedName>
</protein>
<feature type="domain" description="Helicase ATP-binding" evidence="15">
    <location>
        <begin position="13"/>
        <end position="267"/>
    </location>
</feature>
<evidence type="ECO:0000256" key="4">
    <source>
        <dbReference type="ARBA" id="ARBA00022763"/>
    </source>
</evidence>
<keyword evidence="8" id="KW-0408">Iron</keyword>
<keyword evidence="3" id="KW-0547">Nucleotide-binding</keyword>
<evidence type="ECO:0000259" key="15">
    <source>
        <dbReference type="PROSITE" id="PS51193"/>
    </source>
</evidence>
<dbReference type="AlphaFoldDB" id="A0A1W0E9B3"/>
<dbReference type="SMART" id="SM00488">
    <property type="entry name" value="DEXDc2"/>
    <property type="match status" value="1"/>
</dbReference>
<evidence type="ECO:0000256" key="2">
    <source>
        <dbReference type="ARBA" id="ARBA00022723"/>
    </source>
</evidence>
<keyword evidence="4" id="KW-0227">DNA damage</keyword>
<evidence type="ECO:0000256" key="3">
    <source>
        <dbReference type="ARBA" id="ARBA00022741"/>
    </source>
</evidence>
<evidence type="ECO:0000256" key="5">
    <source>
        <dbReference type="ARBA" id="ARBA00022801"/>
    </source>
</evidence>
<dbReference type="Pfam" id="PF13307">
    <property type="entry name" value="Helicase_C_2"/>
    <property type="match status" value="1"/>
</dbReference>
<dbReference type="GO" id="GO:0003677">
    <property type="term" value="F:DNA binding"/>
    <property type="evidence" value="ECO:0007669"/>
    <property type="project" value="UniProtKB-KW"/>
</dbReference>
<dbReference type="EC" id="5.6.2.3" evidence="13"/>
<dbReference type="VEuPathDB" id="MicrosporidiaDB:EHP00_389"/>
<dbReference type="STRING" id="646526.A0A1W0E9B3"/>
<organism evidence="16 17">
    <name type="scientific">Ecytonucleospora hepatopenaei</name>
    <dbReference type="NCBI Taxonomy" id="646526"/>
    <lineage>
        <taxon>Eukaryota</taxon>
        <taxon>Fungi</taxon>
        <taxon>Fungi incertae sedis</taxon>
        <taxon>Microsporidia</taxon>
        <taxon>Enterocytozoonidae</taxon>
        <taxon>Ecytonucleospora</taxon>
    </lineage>
</organism>
<dbReference type="GO" id="GO:0046872">
    <property type="term" value="F:metal ion binding"/>
    <property type="evidence" value="ECO:0007669"/>
    <property type="project" value="UniProtKB-KW"/>
</dbReference>